<evidence type="ECO:0000256" key="1">
    <source>
        <dbReference type="ARBA" id="ARBA00005536"/>
    </source>
</evidence>
<feature type="compositionally biased region" description="Basic residues" evidence="2">
    <location>
        <begin position="350"/>
        <end position="359"/>
    </location>
</feature>
<dbReference type="GO" id="GO:0015031">
    <property type="term" value="P:protein transport"/>
    <property type="evidence" value="ECO:0007669"/>
    <property type="project" value="InterPro"/>
</dbReference>
<dbReference type="EMBL" id="JAEFBK010000002">
    <property type="protein sequence ID" value="KAG7636221.1"/>
    <property type="molecule type" value="Genomic_DNA"/>
</dbReference>
<organism evidence="3 4">
    <name type="scientific">Arabidopsis thaliana x Arabidopsis arenosa</name>
    <dbReference type="NCBI Taxonomy" id="1240361"/>
    <lineage>
        <taxon>Eukaryota</taxon>
        <taxon>Viridiplantae</taxon>
        <taxon>Streptophyta</taxon>
        <taxon>Embryophyta</taxon>
        <taxon>Tracheophyta</taxon>
        <taxon>Spermatophyta</taxon>
        <taxon>Magnoliopsida</taxon>
        <taxon>eudicotyledons</taxon>
        <taxon>Gunneridae</taxon>
        <taxon>Pentapetalae</taxon>
        <taxon>rosids</taxon>
        <taxon>malvids</taxon>
        <taxon>Brassicales</taxon>
        <taxon>Brassicaceae</taxon>
        <taxon>Camelineae</taxon>
        <taxon>Arabidopsis</taxon>
    </lineage>
</organism>
<comment type="caution">
    <text evidence="3">The sequence shown here is derived from an EMBL/GenBank/DDBJ whole genome shotgun (WGS) entry which is preliminary data.</text>
</comment>
<evidence type="ECO:0000256" key="2">
    <source>
        <dbReference type="SAM" id="MobiDB-lite"/>
    </source>
</evidence>
<accession>A0A8T2FYF1</accession>
<feature type="region of interest" description="Disordered" evidence="2">
    <location>
        <begin position="1"/>
        <end position="20"/>
    </location>
</feature>
<dbReference type="Proteomes" id="UP000694240">
    <property type="component" value="Chromosome 2"/>
</dbReference>
<reference evidence="3 4" key="1">
    <citation type="submission" date="2020-12" db="EMBL/GenBank/DDBJ databases">
        <title>Concerted genomic and epigenomic changes stabilize Arabidopsis allopolyploids.</title>
        <authorList>
            <person name="Chen Z."/>
        </authorList>
    </citation>
    <scope>NUCLEOTIDE SEQUENCE [LARGE SCALE GENOMIC DNA]</scope>
    <source>
        <strain evidence="3">Allo738</strain>
        <tissue evidence="3">Leaf</tissue>
    </source>
</reference>
<proteinExistence type="inferred from homology"/>
<comment type="similarity">
    <text evidence="1">Belongs to the IST1 family.</text>
</comment>
<protein>
    <submittedName>
        <fullName evidence="3">Vacuolar protein sorting-associated protein Ist1</fullName>
    </submittedName>
</protein>
<gene>
    <name evidence="3" type="ORF">ISN45_At02g008590</name>
</gene>
<dbReference type="InterPro" id="IPR042277">
    <property type="entry name" value="IST1-like"/>
</dbReference>
<keyword evidence="4" id="KW-1185">Reference proteome</keyword>
<feature type="region of interest" description="Disordered" evidence="2">
    <location>
        <begin position="348"/>
        <end position="367"/>
    </location>
</feature>
<sequence>MAEKAPSSSSSSSPPKEVADETQDWILGAGSGWVEARKTCDHLNTLSPDLLHLPTPDTPCSRYKRTEHDTMFCFLFGWRRTSKCKSVVKQLQCRLNLLKNKKYAISSHLRNDIAQLLRIGERDRALHRAQQLFLDENLMSLYHLLLHFSDIILLNLSYIRRRRDLPDGINEAVSTLVFASARCGDLPELRALRVLFGKRYGNHFVDTALNLLPGNCVNPQVIEKLSIISVSDDAKSKLLGEIVEEYNLRLEVLAIEYTPEFHKQVLKSEKAEEEKEVMSSNSAQPYCSSQKAESEAEVYKFTLTDADIEENQEQERKVCDEEDDCIEEEVVEEDQSVFRFRESTEDERKERKRLRRKPRSTSSSSSPIAKDVDCWRYYYKGKRSRQRKECGKCCYHIVYNVFTMLPDQKESEEGERSFKKAMHVHPKLPDYDQIVAHFTALRKQQQQKQKHMRS</sequence>
<dbReference type="SMR" id="A0A8T2FYF1"/>
<dbReference type="Pfam" id="PF03398">
    <property type="entry name" value="Ist1"/>
    <property type="match status" value="1"/>
</dbReference>
<evidence type="ECO:0000313" key="3">
    <source>
        <dbReference type="EMBL" id="KAG7636221.1"/>
    </source>
</evidence>
<dbReference type="AlphaFoldDB" id="A0A8T2FYF1"/>
<dbReference type="PANTHER" id="PTHR12161">
    <property type="entry name" value="IST1 FAMILY MEMBER"/>
    <property type="match status" value="1"/>
</dbReference>
<name>A0A8T2FYF1_9BRAS</name>
<feature type="compositionally biased region" description="Low complexity" evidence="2">
    <location>
        <begin position="1"/>
        <end position="15"/>
    </location>
</feature>
<dbReference type="InterPro" id="IPR005061">
    <property type="entry name" value="Ist1"/>
</dbReference>
<dbReference type="FunFam" id="1.20.1260.60:FF:000002">
    <property type="entry name" value="Vacuolar protein sorting-associated protein IST1"/>
    <property type="match status" value="1"/>
</dbReference>
<dbReference type="PANTHER" id="PTHR12161:SF78">
    <property type="entry name" value="IST1P"/>
    <property type="match status" value="1"/>
</dbReference>
<evidence type="ECO:0000313" key="4">
    <source>
        <dbReference type="Proteomes" id="UP000694240"/>
    </source>
</evidence>
<dbReference type="Gene3D" id="1.20.1260.60">
    <property type="entry name" value="Vacuolar protein sorting-associated protein Ist1"/>
    <property type="match status" value="1"/>
</dbReference>